<gene>
    <name evidence="1" type="ORF">AVEN_135947_1</name>
</gene>
<name>A0A4Y2QL95_ARAVE</name>
<dbReference type="EMBL" id="BGPR01014182">
    <property type="protein sequence ID" value="GBN64092.1"/>
    <property type="molecule type" value="Genomic_DNA"/>
</dbReference>
<dbReference type="Gene3D" id="3.60.10.10">
    <property type="entry name" value="Endonuclease/exonuclease/phosphatase"/>
    <property type="match status" value="1"/>
</dbReference>
<dbReference type="Proteomes" id="UP000499080">
    <property type="component" value="Unassembled WGS sequence"/>
</dbReference>
<sequence length="117" mass="12893">MLNDSVPFSLKDKKIFRADRPGSSRGGLMTAVDSNIPALLVPLSLPPSEVEVLIVKIWAIPNSSAPLTVVNLYSPRGKFDTPWLESLISQLTLPFLILGDFNVHHPALGSLFLFRRI</sequence>
<reference evidence="1 2" key="1">
    <citation type="journal article" date="2019" name="Sci. Rep.">
        <title>Orb-weaving spider Araneus ventricosus genome elucidates the spidroin gene catalogue.</title>
        <authorList>
            <person name="Kono N."/>
            <person name="Nakamura H."/>
            <person name="Ohtoshi R."/>
            <person name="Moran D.A.P."/>
            <person name="Shinohara A."/>
            <person name="Yoshida Y."/>
            <person name="Fujiwara M."/>
            <person name="Mori M."/>
            <person name="Tomita M."/>
            <person name="Arakawa K."/>
        </authorList>
    </citation>
    <scope>NUCLEOTIDE SEQUENCE [LARGE SCALE GENOMIC DNA]</scope>
</reference>
<protein>
    <recommendedName>
        <fullName evidence="3">Endonuclease/exonuclease/phosphatase domain-containing protein</fullName>
    </recommendedName>
</protein>
<organism evidence="1 2">
    <name type="scientific">Araneus ventricosus</name>
    <name type="common">Orbweaver spider</name>
    <name type="synonym">Epeira ventricosa</name>
    <dbReference type="NCBI Taxonomy" id="182803"/>
    <lineage>
        <taxon>Eukaryota</taxon>
        <taxon>Metazoa</taxon>
        <taxon>Ecdysozoa</taxon>
        <taxon>Arthropoda</taxon>
        <taxon>Chelicerata</taxon>
        <taxon>Arachnida</taxon>
        <taxon>Araneae</taxon>
        <taxon>Araneomorphae</taxon>
        <taxon>Entelegynae</taxon>
        <taxon>Araneoidea</taxon>
        <taxon>Araneidae</taxon>
        <taxon>Araneus</taxon>
    </lineage>
</organism>
<dbReference type="AlphaFoldDB" id="A0A4Y2QL95"/>
<evidence type="ECO:0000313" key="1">
    <source>
        <dbReference type="EMBL" id="GBN64092.1"/>
    </source>
</evidence>
<dbReference type="SUPFAM" id="SSF56219">
    <property type="entry name" value="DNase I-like"/>
    <property type="match status" value="1"/>
</dbReference>
<evidence type="ECO:0000313" key="2">
    <source>
        <dbReference type="Proteomes" id="UP000499080"/>
    </source>
</evidence>
<accession>A0A4Y2QL95</accession>
<evidence type="ECO:0008006" key="3">
    <source>
        <dbReference type="Google" id="ProtNLM"/>
    </source>
</evidence>
<dbReference type="InterPro" id="IPR036691">
    <property type="entry name" value="Endo/exonu/phosph_ase_sf"/>
</dbReference>
<comment type="caution">
    <text evidence="1">The sequence shown here is derived from an EMBL/GenBank/DDBJ whole genome shotgun (WGS) entry which is preliminary data.</text>
</comment>
<keyword evidence="2" id="KW-1185">Reference proteome</keyword>
<proteinExistence type="predicted"/>